<evidence type="ECO:0000256" key="8">
    <source>
        <dbReference type="ARBA" id="ARBA00023136"/>
    </source>
</evidence>
<protein>
    <submittedName>
        <fullName evidence="12">Bifunctional ABC transporter-like</fullName>
    </submittedName>
</protein>
<evidence type="ECO:0000313" key="12">
    <source>
        <dbReference type="EMBL" id="KAK2197230.1"/>
    </source>
</evidence>
<dbReference type="SMART" id="SM00382">
    <property type="entry name" value="AAA"/>
    <property type="match status" value="1"/>
</dbReference>
<dbReference type="AlphaFoldDB" id="A0AAD9UPW8"/>
<dbReference type="GO" id="GO:0005743">
    <property type="term" value="C:mitochondrial inner membrane"/>
    <property type="evidence" value="ECO:0007669"/>
    <property type="project" value="TreeGrafter"/>
</dbReference>
<gene>
    <name evidence="12" type="ORF">BdWA1_000229</name>
</gene>
<dbReference type="GO" id="GO:0015421">
    <property type="term" value="F:ABC-type oligopeptide transporter activity"/>
    <property type="evidence" value="ECO:0007669"/>
    <property type="project" value="TreeGrafter"/>
</dbReference>
<feature type="transmembrane region" description="Helical" evidence="9">
    <location>
        <begin position="288"/>
        <end position="307"/>
    </location>
</feature>
<evidence type="ECO:0000256" key="6">
    <source>
        <dbReference type="ARBA" id="ARBA00022840"/>
    </source>
</evidence>
<keyword evidence="13" id="KW-1185">Reference proteome</keyword>
<evidence type="ECO:0000256" key="3">
    <source>
        <dbReference type="ARBA" id="ARBA00022475"/>
    </source>
</evidence>
<name>A0AAD9UPW8_9APIC</name>
<comment type="caution">
    <text evidence="12">The sequence shown here is derived from an EMBL/GenBank/DDBJ whole genome shotgun (WGS) entry which is preliminary data.</text>
</comment>
<keyword evidence="3" id="KW-1003">Cell membrane</keyword>
<keyword evidence="6" id="KW-0067">ATP-binding</keyword>
<feature type="domain" description="ABC transporter" evidence="10">
    <location>
        <begin position="379"/>
        <end position="615"/>
    </location>
</feature>
<dbReference type="Gene3D" id="3.40.50.300">
    <property type="entry name" value="P-loop containing nucleotide triphosphate hydrolases"/>
    <property type="match status" value="1"/>
</dbReference>
<keyword evidence="2" id="KW-0813">Transport</keyword>
<evidence type="ECO:0000259" key="11">
    <source>
        <dbReference type="PROSITE" id="PS50929"/>
    </source>
</evidence>
<dbReference type="FunFam" id="3.40.50.300:FF:000299">
    <property type="entry name" value="ABC transporter ATP-binding protein/permease"/>
    <property type="match status" value="1"/>
</dbReference>
<dbReference type="InterPro" id="IPR003439">
    <property type="entry name" value="ABC_transporter-like_ATP-bd"/>
</dbReference>
<dbReference type="PANTHER" id="PTHR43394:SF1">
    <property type="entry name" value="ATP-BINDING CASSETTE SUB-FAMILY B MEMBER 10, MITOCHONDRIAL"/>
    <property type="match status" value="1"/>
</dbReference>
<dbReference type="InterPro" id="IPR017871">
    <property type="entry name" value="ABC_transporter-like_CS"/>
</dbReference>
<dbReference type="Pfam" id="PF00664">
    <property type="entry name" value="ABC_membrane"/>
    <property type="match status" value="1"/>
</dbReference>
<accession>A0AAD9UPW8</accession>
<dbReference type="InterPro" id="IPR036640">
    <property type="entry name" value="ABC1_TM_sf"/>
</dbReference>
<dbReference type="PROSITE" id="PS50893">
    <property type="entry name" value="ABC_TRANSPORTER_2"/>
    <property type="match status" value="1"/>
</dbReference>
<sequence>MGNCVSIAKLKEDGFECSGMRISKRFLNELEYDEKFHLGLGGMAMVVNALTNMMFPRIVGNILDSGSSSKGIPHGVACPYYSIPVPGDAKCESGETCGHFAFTNLLLYALPLYIVGTVASYTRVKNTHYAYYLIQKRYKKKMFKKLLRQGAPFFHMNSTSYLMTLLFDDCEQGPKMMIESYMQFLRSCNSTIGGTFNLLCISPVMTGVTLLCLPVFGFCAMAYSSIIKKVQNTKKERMDECSFKTEEVINGIESVLAFGKEDDAISNFETSLNTCDGISNTVCNSEGIFMGSVLAGINICTLVMLYFGSRQLRNGKMSIGNLASFVMYGGLIGLGASGLSKSVTEMSKATVSISRVFDIHDLPEMDEHGEILETVRGSLEFENVSFKYESRSESIVLDNLSLKIEPGEVIAIVGPSGVGKSSLMGLVTRLYSVTSGRILLDGHDICQLDSKWLRSCVFATVAQEPILFSMAVKENILYGKPDASMEEVIQVAKRCNIHDFISKLPLGYDTLVGPRGVLLSVGERQRIALARALLRRGKILILDEVTSALDGASEELIAKDLGNMTGATLLLITHRAQTLRAAQRVLVLGNGGIEYLGPLDGASCSDTFKQIFPNFH</sequence>
<dbReference type="SUPFAM" id="SSF52540">
    <property type="entry name" value="P-loop containing nucleoside triphosphate hydrolases"/>
    <property type="match status" value="1"/>
</dbReference>
<proteinExistence type="predicted"/>
<dbReference type="InterPro" id="IPR011527">
    <property type="entry name" value="ABC1_TM_dom"/>
</dbReference>
<dbReference type="EMBL" id="JALLKP010000001">
    <property type="protein sequence ID" value="KAK2197230.1"/>
    <property type="molecule type" value="Genomic_DNA"/>
</dbReference>
<dbReference type="InterPro" id="IPR027417">
    <property type="entry name" value="P-loop_NTPase"/>
</dbReference>
<evidence type="ECO:0000256" key="9">
    <source>
        <dbReference type="SAM" id="Phobius"/>
    </source>
</evidence>
<dbReference type="GO" id="GO:0005524">
    <property type="term" value="F:ATP binding"/>
    <property type="evidence" value="ECO:0007669"/>
    <property type="project" value="UniProtKB-KW"/>
</dbReference>
<keyword evidence="8 9" id="KW-0472">Membrane</keyword>
<evidence type="ECO:0000256" key="2">
    <source>
        <dbReference type="ARBA" id="ARBA00022448"/>
    </source>
</evidence>
<keyword evidence="4 9" id="KW-0812">Transmembrane</keyword>
<evidence type="ECO:0000313" key="13">
    <source>
        <dbReference type="Proteomes" id="UP001214638"/>
    </source>
</evidence>
<dbReference type="GeneID" id="94334527"/>
<feature type="domain" description="ABC transmembrane type-1" evidence="11">
    <location>
        <begin position="40"/>
        <end position="348"/>
    </location>
</feature>
<dbReference type="RefSeq" id="XP_067804072.1">
    <property type="nucleotide sequence ID" value="XM_067945281.1"/>
</dbReference>
<dbReference type="InterPro" id="IPR039421">
    <property type="entry name" value="Type_1_exporter"/>
</dbReference>
<evidence type="ECO:0000259" key="10">
    <source>
        <dbReference type="PROSITE" id="PS50893"/>
    </source>
</evidence>
<evidence type="ECO:0000256" key="7">
    <source>
        <dbReference type="ARBA" id="ARBA00022989"/>
    </source>
</evidence>
<comment type="subcellular location">
    <subcellularLocation>
        <location evidence="1">Cell membrane</location>
        <topology evidence="1">Multi-pass membrane protein</topology>
    </subcellularLocation>
</comment>
<reference evidence="12" key="1">
    <citation type="journal article" date="2023" name="Nat. Microbiol.">
        <title>Babesia duncani multi-omics identifies virulence factors and drug targets.</title>
        <authorList>
            <person name="Singh P."/>
            <person name="Lonardi S."/>
            <person name="Liang Q."/>
            <person name="Vydyam P."/>
            <person name="Khabirova E."/>
            <person name="Fang T."/>
            <person name="Gihaz S."/>
            <person name="Thekkiniath J."/>
            <person name="Munshi M."/>
            <person name="Abel S."/>
            <person name="Ciampossin L."/>
            <person name="Batugedara G."/>
            <person name="Gupta M."/>
            <person name="Lu X.M."/>
            <person name="Lenz T."/>
            <person name="Chakravarty S."/>
            <person name="Cornillot E."/>
            <person name="Hu Y."/>
            <person name="Ma W."/>
            <person name="Gonzalez L.M."/>
            <person name="Sanchez S."/>
            <person name="Estrada K."/>
            <person name="Sanchez-Flores A."/>
            <person name="Montero E."/>
            <person name="Harb O.S."/>
            <person name="Le Roch K.G."/>
            <person name="Mamoun C.B."/>
        </authorList>
    </citation>
    <scope>NUCLEOTIDE SEQUENCE</scope>
    <source>
        <strain evidence="12">WA1</strain>
    </source>
</reference>
<dbReference type="GO" id="GO:0016887">
    <property type="term" value="F:ATP hydrolysis activity"/>
    <property type="evidence" value="ECO:0007669"/>
    <property type="project" value="InterPro"/>
</dbReference>
<feature type="transmembrane region" description="Helical" evidence="9">
    <location>
        <begin position="36"/>
        <end position="55"/>
    </location>
</feature>
<dbReference type="Proteomes" id="UP001214638">
    <property type="component" value="Unassembled WGS sequence"/>
</dbReference>
<keyword evidence="7 9" id="KW-1133">Transmembrane helix</keyword>
<evidence type="ECO:0000256" key="5">
    <source>
        <dbReference type="ARBA" id="ARBA00022741"/>
    </source>
</evidence>
<dbReference type="GO" id="GO:0090374">
    <property type="term" value="P:oligopeptide export from mitochondrion"/>
    <property type="evidence" value="ECO:0007669"/>
    <property type="project" value="TreeGrafter"/>
</dbReference>
<dbReference type="SUPFAM" id="SSF90123">
    <property type="entry name" value="ABC transporter transmembrane region"/>
    <property type="match status" value="1"/>
</dbReference>
<evidence type="ECO:0000256" key="1">
    <source>
        <dbReference type="ARBA" id="ARBA00004651"/>
    </source>
</evidence>
<dbReference type="PROSITE" id="PS00211">
    <property type="entry name" value="ABC_TRANSPORTER_1"/>
    <property type="match status" value="1"/>
</dbReference>
<feature type="transmembrane region" description="Helical" evidence="9">
    <location>
        <begin position="319"/>
        <end position="339"/>
    </location>
</feature>
<dbReference type="GO" id="GO:0005886">
    <property type="term" value="C:plasma membrane"/>
    <property type="evidence" value="ECO:0007669"/>
    <property type="project" value="UniProtKB-SubCell"/>
</dbReference>
<dbReference type="PANTHER" id="PTHR43394">
    <property type="entry name" value="ATP-DEPENDENT PERMEASE MDL1, MITOCHONDRIAL"/>
    <property type="match status" value="1"/>
</dbReference>
<dbReference type="Pfam" id="PF00005">
    <property type="entry name" value="ABC_tran"/>
    <property type="match status" value="1"/>
</dbReference>
<dbReference type="KEGG" id="bdw:94334527"/>
<organism evidence="12 13">
    <name type="scientific">Babesia duncani</name>
    <dbReference type="NCBI Taxonomy" id="323732"/>
    <lineage>
        <taxon>Eukaryota</taxon>
        <taxon>Sar</taxon>
        <taxon>Alveolata</taxon>
        <taxon>Apicomplexa</taxon>
        <taxon>Aconoidasida</taxon>
        <taxon>Piroplasmida</taxon>
        <taxon>Babesiidae</taxon>
        <taxon>Babesia</taxon>
    </lineage>
</organism>
<dbReference type="Gene3D" id="1.20.1560.10">
    <property type="entry name" value="ABC transporter type 1, transmembrane domain"/>
    <property type="match status" value="1"/>
</dbReference>
<dbReference type="PROSITE" id="PS50929">
    <property type="entry name" value="ABC_TM1F"/>
    <property type="match status" value="1"/>
</dbReference>
<evidence type="ECO:0000256" key="4">
    <source>
        <dbReference type="ARBA" id="ARBA00022692"/>
    </source>
</evidence>
<feature type="transmembrane region" description="Helical" evidence="9">
    <location>
        <begin position="204"/>
        <end position="227"/>
    </location>
</feature>
<feature type="transmembrane region" description="Helical" evidence="9">
    <location>
        <begin position="146"/>
        <end position="167"/>
    </location>
</feature>
<keyword evidence="5" id="KW-0547">Nucleotide-binding</keyword>
<dbReference type="InterPro" id="IPR003593">
    <property type="entry name" value="AAA+_ATPase"/>
</dbReference>